<gene>
    <name evidence="2" type="ORF">HNQ72_004499</name>
</gene>
<name>A0A7W9Y9W5_9HYPH</name>
<feature type="region of interest" description="Disordered" evidence="1">
    <location>
        <begin position="138"/>
        <end position="160"/>
    </location>
</feature>
<dbReference type="AlphaFoldDB" id="A0A7W9Y9W5"/>
<accession>A0A7W9Y9W5</accession>
<proteinExistence type="predicted"/>
<protein>
    <submittedName>
        <fullName evidence="2">Uncharacterized protein</fullName>
    </submittedName>
</protein>
<reference evidence="2 3" key="1">
    <citation type="submission" date="2020-08" db="EMBL/GenBank/DDBJ databases">
        <title>Genomic Encyclopedia of Type Strains, Phase IV (KMG-IV): sequencing the most valuable type-strain genomes for metagenomic binning, comparative biology and taxonomic classification.</title>
        <authorList>
            <person name="Goeker M."/>
        </authorList>
    </citation>
    <scope>NUCLEOTIDE SEQUENCE [LARGE SCALE GENOMIC DNA]</scope>
    <source>
        <strain evidence="2 3">DSM 100734</strain>
    </source>
</reference>
<organism evidence="2 3">
    <name type="scientific">Rhizobium wenxiniae</name>
    <dbReference type="NCBI Taxonomy" id="1737357"/>
    <lineage>
        <taxon>Bacteria</taxon>
        <taxon>Pseudomonadati</taxon>
        <taxon>Pseudomonadota</taxon>
        <taxon>Alphaproteobacteria</taxon>
        <taxon>Hyphomicrobiales</taxon>
        <taxon>Rhizobiaceae</taxon>
        <taxon>Rhizobium/Agrobacterium group</taxon>
        <taxon>Rhizobium</taxon>
    </lineage>
</organism>
<keyword evidence="3" id="KW-1185">Reference proteome</keyword>
<dbReference type="Proteomes" id="UP000547879">
    <property type="component" value="Unassembled WGS sequence"/>
</dbReference>
<sequence>MSNEPKPFPQTQDGRYMVVRGRLWTLSNPQLAESKRDALVSELMDVRRAVKAAKGDAEGMKLARQRVDAAKIGLGERGPVWWSDGEPDYNRKLATSYREWFKRWRVLFRVLIRPTGWVVPQGSLARYVQAPIRMRSSEDLMPGQAGSPPPPPRQQPPWRSPQYELFCCSVGPRRAN</sequence>
<evidence type="ECO:0000256" key="1">
    <source>
        <dbReference type="SAM" id="MobiDB-lite"/>
    </source>
</evidence>
<evidence type="ECO:0000313" key="2">
    <source>
        <dbReference type="EMBL" id="MBB6164654.1"/>
    </source>
</evidence>
<comment type="caution">
    <text evidence="2">The sequence shown here is derived from an EMBL/GenBank/DDBJ whole genome shotgun (WGS) entry which is preliminary data.</text>
</comment>
<feature type="compositionally biased region" description="Pro residues" evidence="1">
    <location>
        <begin position="147"/>
        <end position="159"/>
    </location>
</feature>
<evidence type="ECO:0000313" key="3">
    <source>
        <dbReference type="Proteomes" id="UP000547879"/>
    </source>
</evidence>
<dbReference type="EMBL" id="JACHEG010000006">
    <property type="protein sequence ID" value="MBB6164654.1"/>
    <property type="molecule type" value="Genomic_DNA"/>
</dbReference>